<sequence>MTDRIEIRDIPERRLIGVPHKGPYDQISAAFARLDEILDRDTLRARAGAMVALFHDSPDEVPPAELRSFAAVEMDRGTATPEGAEEVILPAGPAAVLAHHGSYTELPAAYDRLFGEWLPGSGRRPAGQPYELYHNTPDEVAADRLVTDIHLPLEP</sequence>
<evidence type="ECO:0000313" key="3">
    <source>
        <dbReference type="Proteomes" id="UP000649829"/>
    </source>
</evidence>
<dbReference type="SUPFAM" id="SSF55136">
    <property type="entry name" value="Probable bacterial effector-binding domain"/>
    <property type="match status" value="1"/>
</dbReference>
<dbReference type="InterPro" id="IPR011256">
    <property type="entry name" value="Reg_factor_effector_dom_sf"/>
</dbReference>
<organism evidence="2 3">
    <name type="scientific">Pseudooceanicola nanhaiensis</name>
    <dbReference type="NCBI Taxonomy" id="375761"/>
    <lineage>
        <taxon>Bacteria</taxon>
        <taxon>Pseudomonadati</taxon>
        <taxon>Pseudomonadota</taxon>
        <taxon>Alphaproteobacteria</taxon>
        <taxon>Rhodobacterales</taxon>
        <taxon>Paracoccaceae</taxon>
        <taxon>Pseudooceanicola</taxon>
    </lineage>
</organism>
<accession>A0A917WK22</accession>
<dbReference type="EMBL" id="BMLF01000002">
    <property type="protein sequence ID" value="GGM09933.1"/>
    <property type="molecule type" value="Genomic_DNA"/>
</dbReference>
<dbReference type="InterPro" id="IPR050908">
    <property type="entry name" value="SmbC-like"/>
</dbReference>
<dbReference type="RefSeq" id="WP_051630576.1">
    <property type="nucleotide sequence ID" value="NZ_BMLF01000002.1"/>
</dbReference>
<protein>
    <recommendedName>
        <fullName evidence="1">AraC effector-binding domain-containing protein</fullName>
    </recommendedName>
</protein>
<evidence type="ECO:0000313" key="2">
    <source>
        <dbReference type="EMBL" id="GGM09933.1"/>
    </source>
</evidence>
<name>A0A917WK22_9RHOB</name>
<dbReference type="Gene3D" id="3.20.80.10">
    <property type="entry name" value="Regulatory factor, effector binding domain"/>
    <property type="match status" value="1"/>
</dbReference>
<proteinExistence type="predicted"/>
<dbReference type="SMART" id="SM00871">
    <property type="entry name" value="AraC_E_bind"/>
    <property type="match status" value="1"/>
</dbReference>
<dbReference type="PANTHER" id="PTHR40055:SF1">
    <property type="entry name" value="TRANSCRIPTIONAL REGULATOR YGIV-RELATED"/>
    <property type="match status" value="1"/>
</dbReference>
<dbReference type="InterPro" id="IPR010499">
    <property type="entry name" value="AraC_E-bd"/>
</dbReference>
<dbReference type="Proteomes" id="UP000649829">
    <property type="component" value="Unassembled WGS sequence"/>
</dbReference>
<keyword evidence="3" id="KW-1185">Reference proteome</keyword>
<reference evidence="2" key="2">
    <citation type="submission" date="2020-09" db="EMBL/GenBank/DDBJ databases">
        <authorList>
            <person name="Sun Q."/>
            <person name="Zhou Y."/>
        </authorList>
    </citation>
    <scope>NUCLEOTIDE SEQUENCE</scope>
    <source>
        <strain evidence="2">CGMCC 1.6293</strain>
    </source>
</reference>
<dbReference type="PANTHER" id="PTHR40055">
    <property type="entry name" value="TRANSCRIPTIONAL REGULATOR YGIV-RELATED"/>
    <property type="match status" value="1"/>
</dbReference>
<evidence type="ECO:0000259" key="1">
    <source>
        <dbReference type="SMART" id="SM00871"/>
    </source>
</evidence>
<dbReference type="AlphaFoldDB" id="A0A917WK22"/>
<comment type="caution">
    <text evidence="2">The sequence shown here is derived from an EMBL/GenBank/DDBJ whole genome shotgun (WGS) entry which is preliminary data.</text>
</comment>
<dbReference type="Pfam" id="PF06445">
    <property type="entry name" value="GyrI-like"/>
    <property type="match status" value="1"/>
</dbReference>
<feature type="domain" description="AraC effector-binding" evidence="1">
    <location>
        <begin position="3"/>
        <end position="154"/>
    </location>
</feature>
<dbReference type="InterPro" id="IPR029442">
    <property type="entry name" value="GyrI-like"/>
</dbReference>
<reference evidence="2" key="1">
    <citation type="journal article" date="2014" name="Int. J. Syst. Evol. Microbiol.">
        <title>Complete genome sequence of Corynebacterium casei LMG S-19264T (=DSM 44701T), isolated from a smear-ripened cheese.</title>
        <authorList>
            <consortium name="US DOE Joint Genome Institute (JGI-PGF)"/>
            <person name="Walter F."/>
            <person name="Albersmeier A."/>
            <person name="Kalinowski J."/>
            <person name="Ruckert C."/>
        </authorList>
    </citation>
    <scope>NUCLEOTIDE SEQUENCE</scope>
    <source>
        <strain evidence="2">CGMCC 1.6293</strain>
    </source>
</reference>
<gene>
    <name evidence="2" type="ORF">GCM10011534_35030</name>
</gene>